<name>A0A210QPF8_MIZYE</name>
<organism evidence="2 3">
    <name type="scientific">Mizuhopecten yessoensis</name>
    <name type="common">Japanese scallop</name>
    <name type="synonym">Patinopecten yessoensis</name>
    <dbReference type="NCBI Taxonomy" id="6573"/>
    <lineage>
        <taxon>Eukaryota</taxon>
        <taxon>Metazoa</taxon>
        <taxon>Spiralia</taxon>
        <taxon>Lophotrochozoa</taxon>
        <taxon>Mollusca</taxon>
        <taxon>Bivalvia</taxon>
        <taxon>Autobranchia</taxon>
        <taxon>Pteriomorphia</taxon>
        <taxon>Pectinida</taxon>
        <taxon>Pectinoidea</taxon>
        <taxon>Pectinidae</taxon>
        <taxon>Mizuhopecten</taxon>
    </lineage>
</organism>
<proteinExistence type="predicted"/>
<dbReference type="PROSITE" id="PS51257">
    <property type="entry name" value="PROKAR_LIPOPROTEIN"/>
    <property type="match status" value="1"/>
</dbReference>
<keyword evidence="1" id="KW-0732">Signal</keyword>
<dbReference type="AlphaFoldDB" id="A0A210QPF8"/>
<sequence>MKLIVAFLLIAMTTTVLSCSTWYQGASCYCACEDAAIACKQLCKPVFVEPVDAKVRVICSDTCNVDSILCMRGCVH</sequence>
<evidence type="ECO:0000256" key="1">
    <source>
        <dbReference type="SAM" id="SignalP"/>
    </source>
</evidence>
<feature type="signal peptide" evidence="1">
    <location>
        <begin position="1"/>
        <end position="18"/>
    </location>
</feature>
<reference evidence="2 3" key="1">
    <citation type="journal article" date="2017" name="Nat. Ecol. Evol.">
        <title>Scallop genome provides insights into evolution of bilaterian karyotype and development.</title>
        <authorList>
            <person name="Wang S."/>
            <person name="Zhang J."/>
            <person name="Jiao W."/>
            <person name="Li J."/>
            <person name="Xun X."/>
            <person name="Sun Y."/>
            <person name="Guo X."/>
            <person name="Huan P."/>
            <person name="Dong B."/>
            <person name="Zhang L."/>
            <person name="Hu X."/>
            <person name="Sun X."/>
            <person name="Wang J."/>
            <person name="Zhao C."/>
            <person name="Wang Y."/>
            <person name="Wang D."/>
            <person name="Huang X."/>
            <person name="Wang R."/>
            <person name="Lv J."/>
            <person name="Li Y."/>
            <person name="Zhang Z."/>
            <person name="Liu B."/>
            <person name="Lu W."/>
            <person name="Hui Y."/>
            <person name="Liang J."/>
            <person name="Zhou Z."/>
            <person name="Hou R."/>
            <person name="Li X."/>
            <person name="Liu Y."/>
            <person name="Li H."/>
            <person name="Ning X."/>
            <person name="Lin Y."/>
            <person name="Zhao L."/>
            <person name="Xing Q."/>
            <person name="Dou J."/>
            <person name="Li Y."/>
            <person name="Mao J."/>
            <person name="Guo H."/>
            <person name="Dou H."/>
            <person name="Li T."/>
            <person name="Mu C."/>
            <person name="Jiang W."/>
            <person name="Fu Q."/>
            <person name="Fu X."/>
            <person name="Miao Y."/>
            <person name="Liu J."/>
            <person name="Yu Q."/>
            <person name="Li R."/>
            <person name="Liao H."/>
            <person name="Li X."/>
            <person name="Kong Y."/>
            <person name="Jiang Z."/>
            <person name="Chourrout D."/>
            <person name="Li R."/>
            <person name="Bao Z."/>
        </authorList>
    </citation>
    <scope>NUCLEOTIDE SEQUENCE [LARGE SCALE GENOMIC DNA]</scope>
    <source>
        <strain evidence="2 3">PY_sf001</strain>
    </source>
</reference>
<keyword evidence="3" id="KW-1185">Reference proteome</keyword>
<evidence type="ECO:0000313" key="2">
    <source>
        <dbReference type="EMBL" id="OWF50617.1"/>
    </source>
</evidence>
<dbReference type="EMBL" id="NEDP02002548">
    <property type="protein sequence ID" value="OWF50617.1"/>
    <property type="molecule type" value="Genomic_DNA"/>
</dbReference>
<accession>A0A210QPF8</accession>
<feature type="chain" id="PRO_5012668102" evidence="1">
    <location>
        <begin position="19"/>
        <end position="76"/>
    </location>
</feature>
<protein>
    <submittedName>
        <fullName evidence="2">Uncharacterized protein</fullName>
    </submittedName>
</protein>
<comment type="caution">
    <text evidence="2">The sequence shown here is derived from an EMBL/GenBank/DDBJ whole genome shotgun (WGS) entry which is preliminary data.</text>
</comment>
<gene>
    <name evidence="2" type="ORF">KP79_PYT22775</name>
</gene>
<evidence type="ECO:0000313" key="3">
    <source>
        <dbReference type="Proteomes" id="UP000242188"/>
    </source>
</evidence>
<dbReference type="Proteomes" id="UP000242188">
    <property type="component" value="Unassembled WGS sequence"/>
</dbReference>